<comment type="caution">
    <text evidence="2">The sequence shown here is derived from an EMBL/GenBank/DDBJ whole genome shotgun (WGS) entry which is preliminary data.</text>
</comment>
<dbReference type="EMBL" id="LKBA01000001">
    <property type="protein sequence ID" value="KPN64703.1"/>
    <property type="molecule type" value="Genomic_DNA"/>
</dbReference>
<keyword evidence="3" id="KW-1185">Reference proteome</keyword>
<protein>
    <recommendedName>
        <fullName evidence="1">Methyltransferase type 11 domain-containing protein</fullName>
    </recommendedName>
</protein>
<dbReference type="Proteomes" id="UP000050471">
    <property type="component" value="Unassembled WGS sequence"/>
</dbReference>
<dbReference type="AlphaFoldDB" id="A0A0P7KQH3"/>
<dbReference type="Pfam" id="PF08241">
    <property type="entry name" value="Methyltransf_11"/>
    <property type="match status" value="1"/>
</dbReference>
<sequence length="204" mass="22698">MIAADKFWNKVAEKYSRDQIKDMASYEYKLAKTQEHMRPDMKVLEFACGTGSTALIHAPHVAEYHAVDLSSEMIRIARAKDGADKIRFEVGDFTTMALEPESVDMVQGHSILHLLDDPAAAIRKAYDTLKPGGVLVTSTACLGKLWWLKLALPIAQMLGKAPSVTWFTEDALRQMMRDAGFEIVEDWKPEGGITALFLIAKKLG</sequence>
<gene>
    <name evidence="2" type="ORF">AKJ29_05515</name>
</gene>
<dbReference type="InterPro" id="IPR013216">
    <property type="entry name" value="Methyltransf_11"/>
</dbReference>
<dbReference type="RefSeq" id="WP_055187181.1">
    <property type="nucleotide sequence ID" value="NZ_FPBS01000015.1"/>
</dbReference>
<accession>A0A0P7KQH3</accession>
<dbReference type="STRING" id="154981.AKJ29_05515"/>
<dbReference type="SUPFAM" id="SSF53335">
    <property type="entry name" value="S-adenosyl-L-methionine-dependent methyltransferases"/>
    <property type="match status" value="1"/>
</dbReference>
<dbReference type="InterPro" id="IPR029063">
    <property type="entry name" value="SAM-dependent_MTases_sf"/>
</dbReference>
<organism evidence="2 3">
    <name type="scientific">Aliiroseovarius crassostreae</name>
    <dbReference type="NCBI Taxonomy" id="154981"/>
    <lineage>
        <taxon>Bacteria</taxon>
        <taxon>Pseudomonadati</taxon>
        <taxon>Pseudomonadota</taxon>
        <taxon>Alphaproteobacteria</taxon>
        <taxon>Rhodobacterales</taxon>
        <taxon>Paracoccaceae</taxon>
        <taxon>Aliiroseovarius</taxon>
    </lineage>
</organism>
<reference evidence="2 3" key="1">
    <citation type="submission" date="2015-09" db="EMBL/GenBank/DDBJ databases">
        <title>Draft genome sequence of Aliiroseovarius crassostreae CV919-312TSm, the causative agent of Roseovarius Oyster Disease (formerly Juvenile Oyster Disease).</title>
        <authorList>
            <person name="Kessner L."/>
            <person name="Spinard E."/>
            <person name="Nelson D."/>
        </authorList>
    </citation>
    <scope>NUCLEOTIDE SEQUENCE [LARGE SCALE GENOMIC DNA]</scope>
    <source>
        <strain evidence="2 3">CV919-312</strain>
    </source>
</reference>
<evidence type="ECO:0000259" key="1">
    <source>
        <dbReference type="Pfam" id="PF08241"/>
    </source>
</evidence>
<dbReference type="GO" id="GO:0008757">
    <property type="term" value="F:S-adenosylmethionine-dependent methyltransferase activity"/>
    <property type="evidence" value="ECO:0007669"/>
    <property type="project" value="InterPro"/>
</dbReference>
<dbReference type="Gene3D" id="3.40.50.150">
    <property type="entry name" value="Vaccinia Virus protein VP39"/>
    <property type="match status" value="1"/>
</dbReference>
<evidence type="ECO:0000313" key="2">
    <source>
        <dbReference type="EMBL" id="KPN64703.1"/>
    </source>
</evidence>
<dbReference type="CDD" id="cd02440">
    <property type="entry name" value="AdoMet_MTases"/>
    <property type="match status" value="1"/>
</dbReference>
<name>A0A0P7KQH3_9RHOB</name>
<proteinExistence type="predicted"/>
<evidence type="ECO:0000313" key="3">
    <source>
        <dbReference type="Proteomes" id="UP000050471"/>
    </source>
</evidence>
<feature type="domain" description="Methyltransferase type 11" evidence="1">
    <location>
        <begin position="44"/>
        <end position="136"/>
    </location>
</feature>
<dbReference type="PANTHER" id="PTHR43861">
    <property type="entry name" value="TRANS-ACONITATE 2-METHYLTRANSFERASE-RELATED"/>
    <property type="match status" value="1"/>
</dbReference>